<dbReference type="InterPro" id="IPR012373">
    <property type="entry name" value="Ferrdict_sens_TM"/>
</dbReference>
<dbReference type="InterPro" id="IPR006860">
    <property type="entry name" value="FecR"/>
</dbReference>
<evidence type="ECO:0000259" key="3">
    <source>
        <dbReference type="Pfam" id="PF16344"/>
    </source>
</evidence>
<keyword evidence="5" id="KW-1185">Reference proteome</keyword>
<dbReference type="PANTHER" id="PTHR30273:SF2">
    <property type="entry name" value="PROTEIN FECR"/>
    <property type="match status" value="1"/>
</dbReference>
<gene>
    <name evidence="4" type="ORF">SAMN04488101_101783</name>
</gene>
<evidence type="ECO:0000313" key="4">
    <source>
        <dbReference type="EMBL" id="SMC62256.1"/>
    </source>
</evidence>
<dbReference type="AlphaFoldDB" id="A0A1W2ANI2"/>
<keyword evidence="1" id="KW-1133">Transmembrane helix</keyword>
<organism evidence="4 5">
    <name type="scientific">Pedobacter nyackensis</name>
    <dbReference type="NCBI Taxonomy" id="475255"/>
    <lineage>
        <taxon>Bacteria</taxon>
        <taxon>Pseudomonadati</taxon>
        <taxon>Bacteroidota</taxon>
        <taxon>Sphingobacteriia</taxon>
        <taxon>Sphingobacteriales</taxon>
        <taxon>Sphingobacteriaceae</taxon>
        <taxon>Pedobacter</taxon>
    </lineage>
</organism>
<proteinExistence type="predicted"/>
<keyword evidence="1" id="KW-0472">Membrane</keyword>
<protein>
    <submittedName>
        <fullName evidence="4">FecR family protein</fullName>
    </submittedName>
</protein>
<dbReference type="STRING" id="475255.SAMN04488101_101783"/>
<dbReference type="PIRSF" id="PIRSF018266">
    <property type="entry name" value="FecR"/>
    <property type="match status" value="1"/>
</dbReference>
<name>A0A1W2ANI2_9SPHI</name>
<dbReference type="RefSeq" id="WP_084287327.1">
    <property type="nucleotide sequence ID" value="NZ_FWYB01000001.1"/>
</dbReference>
<feature type="domain" description="FecR protein" evidence="2">
    <location>
        <begin position="176"/>
        <end position="271"/>
    </location>
</feature>
<keyword evidence="1" id="KW-0812">Transmembrane</keyword>
<dbReference type="OrthoDB" id="649666at2"/>
<dbReference type="InterPro" id="IPR032508">
    <property type="entry name" value="FecR_C"/>
</dbReference>
<dbReference type="FunFam" id="2.60.120.1440:FF:000001">
    <property type="entry name" value="Putative anti-sigma factor"/>
    <property type="match status" value="1"/>
</dbReference>
<sequence>MQEERINELIAAYLEGRCTPEEKGLIEGHFIRYLDNSSYRPSVSQLETSFKRTYNNIVEEIKKEPVKQQTTKRLYLKWIGYAAAVFFTIGLSTFLSIHFKGNTLNQSAKQVSVEPPIGPGQERATLTLSNGKEIVLDRRSKGEVLADQGLEIIKGNDGQLVYKVIDGQVSAIGENTLSTNKGETYAVVLLDGTKVWLNASSSLTYNTAFFKEGKRSVKLKGEGYFEVAKDKHRPFIVEVNQTVVKVFGTHFNIHAYEDESVMKATLLEGSIGMSKGTESSLLSPGEEASVRKNSTKITVKKSINLSEAIAWKNGYFQFDNADVQSVMRQLARWYDINVVYQGEIPTVKFKGKIQRNLDLSYILEYLKNDIHYERNGNTIIIKP</sequence>
<evidence type="ECO:0000313" key="5">
    <source>
        <dbReference type="Proteomes" id="UP000192678"/>
    </source>
</evidence>
<evidence type="ECO:0000256" key="1">
    <source>
        <dbReference type="SAM" id="Phobius"/>
    </source>
</evidence>
<dbReference type="Gene3D" id="3.55.50.30">
    <property type="match status" value="1"/>
</dbReference>
<feature type="domain" description="Protein FecR C-terminal" evidence="3">
    <location>
        <begin position="315"/>
        <end position="381"/>
    </location>
</feature>
<accession>A0A1W2ANI2</accession>
<dbReference type="Gene3D" id="2.60.120.1440">
    <property type="match status" value="1"/>
</dbReference>
<reference evidence="4 5" key="1">
    <citation type="submission" date="2017-04" db="EMBL/GenBank/DDBJ databases">
        <authorList>
            <person name="Afonso C.L."/>
            <person name="Miller P.J."/>
            <person name="Scott M.A."/>
            <person name="Spackman E."/>
            <person name="Goraichik I."/>
            <person name="Dimitrov K.M."/>
            <person name="Suarez D.L."/>
            <person name="Swayne D.E."/>
        </authorList>
    </citation>
    <scope>NUCLEOTIDE SEQUENCE [LARGE SCALE GENOMIC DNA]</scope>
    <source>
        <strain evidence="4 5">DSM 19625</strain>
    </source>
</reference>
<dbReference type="Pfam" id="PF16344">
    <property type="entry name" value="FecR_C"/>
    <property type="match status" value="1"/>
</dbReference>
<evidence type="ECO:0000259" key="2">
    <source>
        <dbReference type="Pfam" id="PF04773"/>
    </source>
</evidence>
<dbReference type="Proteomes" id="UP000192678">
    <property type="component" value="Unassembled WGS sequence"/>
</dbReference>
<feature type="transmembrane region" description="Helical" evidence="1">
    <location>
        <begin position="78"/>
        <end position="99"/>
    </location>
</feature>
<dbReference type="EMBL" id="FWYB01000001">
    <property type="protein sequence ID" value="SMC62256.1"/>
    <property type="molecule type" value="Genomic_DNA"/>
</dbReference>
<dbReference type="Pfam" id="PF04773">
    <property type="entry name" value="FecR"/>
    <property type="match status" value="1"/>
</dbReference>
<dbReference type="PANTHER" id="PTHR30273">
    <property type="entry name" value="PERIPLASMIC SIGNAL SENSOR AND SIGMA FACTOR ACTIVATOR FECR-RELATED"/>
    <property type="match status" value="1"/>
</dbReference>
<dbReference type="GO" id="GO:0016989">
    <property type="term" value="F:sigma factor antagonist activity"/>
    <property type="evidence" value="ECO:0007669"/>
    <property type="project" value="TreeGrafter"/>
</dbReference>